<dbReference type="EMBL" id="CP061813">
    <property type="protein sequence ID" value="QOD60683.1"/>
    <property type="molecule type" value="Genomic_DNA"/>
</dbReference>
<organism evidence="1 2">
    <name type="scientific">Polaribacter haliotis</name>
    <dbReference type="NCBI Taxonomy" id="1888915"/>
    <lineage>
        <taxon>Bacteria</taxon>
        <taxon>Pseudomonadati</taxon>
        <taxon>Bacteroidota</taxon>
        <taxon>Flavobacteriia</taxon>
        <taxon>Flavobacteriales</taxon>
        <taxon>Flavobacteriaceae</taxon>
    </lineage>
</organism>
<proteinExistence type="predicted"/>
<dbReference type="RefSeq" id="WP_088354261.1">
    <property type="nucleotide sequence ID" value="NZ_CP061813.1"/>
</dbReference>
<keyword evidence="2" id="KW-1185">Reference proteome</keyword>
<reference evidence="1 2" key="1">
    <citation type="journal article" date="2016" name="Int. J. Syst. Evol. Microbiol.">
        <title>Polaribacter haliotis sp. nov., isolated from the gut of abalone Haliotis discus hannai.</title>
        <authorList>
            <person name="Kim Y.O."/>
            <person name="Park I.S."/>
            <person name="Park S."/>
            <person name="Nam B.H."/>
            <person name="Park J.M."/>
            <person name="Kim D.G."/>
            <person name="Yoon J.H."/>
        </authorList>
    </citation>
    <scope>NUCLEOTIDE SEQUENCE [LARGE SCALE GENOMIC DNA]</scope>
    <source>
        <strain evidence="1 2">KCTC 52418</strain>
    </source>
</reference>
<dbReference type="Proteomes" id="UP000516764">
    <property type="component" value="Chromosome"/>
</dbReference>
<gene>
    <name evidence="1" type="ORF">H9I45_15290</name>
</gene>
<dbReference type="KEGG" id="phal:H9I45_15290"/>
<name>A0A7L8AF85_9FLAO</name>
<evidence type="ECO:0000313" key="2">
    <source>
        <dbReference type="Proteomes" id="UP000516764"/>
    </source>
</evidence>
<sequence length="328" mass="37714">MELALTQTQNQSRVIVPEYYEGDLNKNHFIEANTNSVTLEHLTNDTILPVFSKDNEVTISHAEFINATQEALRNVFPFHQQTAPNIRVSHIIKGRVPSAIGKQKSELLDEDKTIYYERMAFVIGLPQIQQEVNGNKLSLVVGGVRAYNNENLYSRKSIEKFKVFIGFSNFVCTNLCISTDGFKDEIRVSNKNELVSRITELFSSYDQDKHLGNMERMSKFFLTPEQVAHLLGKMKMYQFLSNARKKELFPLNINDSQINTIAKSYFKDDNFKVTTEGVVNLWQLYNLFTGAVKSSYIDSFLQREACAYEFIQDLSNSLQNEESNFFLI</sequence>
<accession>A0A7L8AF85</accession>
<evidence type="ECO:0000313" key="1">
    <source>
        <dbReference type="EMBL" id="QOD60683.1"/>
    </source>
</evidence>
<dbReference type="Pfam" id="PF12987">
    <property type="entry name" value="DUF3871"/>
    <property type="match status" value="1"/>
</dbReference>
<dbReference type="InterPro" id="IPR024353">
    <property type="entry name" value="DUF3871"/>
</dbReference>
<protein>
    <submittedName>
        <fullName evidence="1">DUF3871 family protein</fullName>
    </submittedName>
</protein>
<dbReference type="AlphaFoldDB" id="A0A7L8AF85"/>
<dbReference type="OrthoDB" id="995338at2"/>